<dbReference type="GO" id="GO:0005886">
    <property type="term" value="C:plasma membrane"/>
    <property type="evidence" value="ECO:0007669"/>
    <property type="project" value="UniProtKB-SubCell"/>
</dbReference>
<keyword evidence="9" id="KW-1185">Reference proteome</keyword>
<keyword evidence="3 6" id="KW-0812">Transmembrane</keyword>
<feature type="compositionally biased region" description="Polar residues" evidence="7">
    <location>
        <begin position="37"/>
        <end position="68"/>
    </location>
</feature>
<keyword evidence="4 6" id="KW-1133">Transmembrane helix</keyword>
<feature type="transmembrane region" description="Helical" evidence="6">
    <location>
        <begin position="560"/>
        <end position="587"/>
    </location>
</feature>
<dbReference type="InterPro" id="IPR007603">
    <property type="entry name" value="Choline_transptr-like"/>
</dbReference>
<feature type="compositionally biased region" description="Polar residues" evidence="7">
    <location>
        <begin position="10"/>
        <end position="21"/>
    </location>
</feature>
<evidence type="ECO:0000256" key="7">
    <source>
        <dbReference type="SAM" id="MobiDB-lite"/>
    </source>
</evidence>
<feature type="transmembrane region" description="Helical" evidence="6">
    <location>
        <begin position="316"/>
        <end position="338"/>
    </location>
</feature>
<dbReference type="PANTHER" id="PTHR12385">
    <property type="entry name" value="CHOLINE TRANSPORTER-LIKE (SLC FAMILY 44)"/>
    <property type="match status" value="1"/>
</dbReference>
<feature type="region of interest" description="Disordered" evidence="7">
    <location>
        <begin position="212"/>
        <end position="238"/>
    </location>
</feature>
<feature type="transmembrane region" description="Helical" evidence="6">
    <location>
        <begin position="273"/>
        <end position="296"/>
    </location>
</feature>
<evidence type="ECO:0000313" key="9">
    <source>
        <dbReference type="Proteomes" id="UP000829685"/>
    </source>
</evidence>
<evidence type="ECO:0000256" key="4">
    <source>
        <dbReference type="ARBA" id="ARBA00022989"/>
    </source>
</evidence>
<feature type="transmembrane region" description="Helical" evidence="6">
    <location>
        <begin position="422"/>
        <end position="443"/>
    </location>
</feature>
<comment type="function">
    <text evidence="6">Probably involved in transport through the plasma membrane.</text>
</comment>
<evidence type="ECO:0000256" key="6">
    <source>
        <dbReference type="RuleBase" id="RU368066"/>
    </source>
</evidence>
<dbReference type="EMBL" id="JAFIMR010000005">
    <property type="protein sequence ID" value="KAI1878763.1"/>
    <property type="molecule type" value="Genomic_DNA"/>
</dbReference>
<proteinExistence type="inferred from homology"/>
<feature type="region of interest" description="Disordered" evidence="7">
    <location>
        <begin position="113"/>
        <end position="193"/>
    </location>
</feature>
<accession>A0A9P9WSZ2</accession>
<feature type="transmembrane region" description="Helical" evidence="6">
    <location>
        <begin position="637"/>
        <end position="656"/>
    </location>
</feature>
<gene>
    <name evidence="8" type="ORF">JX265_002940</name>
</gene>
<evidence type="ECO:0000256" key="5">
    <source>
        <dbReference type="ARBA" id="ARBA00023136"/>
    </source>
</evidence>
<evidence type="ECO:0000313" key="8">
    <source>
        <dbReference type="EMBL" id="KAI1878763.1"/>
    </source>
</evidence>
<feature type="transmembrane region" description="Helical" evidence="6">
    <location>
        <begin position="463"/>
        <end position="485"/>
    </location>
</feature>
<feature type="transmembrane region" description="Helical" evidence="6">
    <location>
        <begin position="382"/>
        <end position="401"/>
    </location>
</feature>
<comment type="subcellular location">
    <subcellularLocation>
        <location evidence="6">Cell membrane</location>
        <topology evidence="6">Multi-pass membrane protein</topology>
    </subcellularLocation>
    <subcellularLocation>
        <location evidence="1">Membrane</location>
        <topology evidence="1">Multi-pass membrane protein</topology>
    </subcellularLocation>
</comment>
<dbReference type="PANTHER" id="PTHR12385:SF88">
    <property type="entry name" value="CHOLINE TRANSPORTER-LIKE PROTEIN CTL1"/>
    <property type="match status" value="1"/>
</dbReference>
<dbReference type="Proteomes" id="UP000829685">
    <property type="component" value="Unassembled WGS sequence"/>
</dbReference>
<evidence type="ECO:0000256" key="3">
    <source>
        <dbReference type="ARBA" id="ARBA00022692"/>
    </source>
</evidence>
<comment type="caution">
    <text evidence="8">The sequence shown here is derived from an EMBL/GenBank/DDBJ whole genome shotgun (WGS) entry which is preliminary data.</text>
</comment>
<name>A0A9P9WSZ2_9PEZI</name>
<evidence type="ECO:0000256" key="2">
    <source>
        <dbReference type="ARBA" id="ARBA00007168"/>
    </source>
</evidence>
<reference evidence="8" key="1">
    <citation type="submission" date="2021-03" db="EMBL/GenBank/DDBJ databases">
        <title>Revisited historic fungal species revealed as producer of novel bioactive compounds through whole genome sequencing and comparative genomics.</title>
        <authorList>
            <person name="Vignolle G.A."/>
            <person name="Hochenegger N."/>
            <person name="Mach R.L."/>
            <person name="Mach-Aigner A.R."/>
            <person name="Javad Rahimi M."/>
            <person name="Salim K.A."/>
            <person name="Chan C.M."/>
            <person name="Lim L.B.L."/>
            <person name="Cai F."/>
            <person name="Druzhinina I.S."/>
            <person name="U'Ren J.M."/>
            <person name="Derntl C."/>
        </authorList>
    </citation>
    <scope>NUCLEOTIDE SEQUENCE</scope>
    <source>
        <strain evidence="8">TUCIM 5799</strain>
    </source>
</reference>
<dbReference type="Pfam" id="PF04515">
    <property type="entry name" value="Choline_transpo"/>
    <property type="match status" value="1"/>
</dbReference>
<dbReference type="GO" id="GO:0022857">
    <property type="term" value="F:transmembrane transporter activity"/>
    <property type="evidence" value="ECO:0007669"/>
    <property type="project" value="UniProtKB-UniRule"/>
</dbReference>
<organism evidence="8 9">
    <name type="scientific">Neoarthrinium moseri</name>
    <dbReference type="NCBI Taxonomy" id="1658444"/>
    <lineage>
        <taxon>Eukaryota</taxon>
        <taxon>Fungi</taxon>
        <taxon>Dikarya</taxon>
        <taxon>Ascomycota</taxon>
        <taxon>Pezizomycotina</taxon>
        <taxon>Sordariomycetes</taxon>
        <taxon>Xylariomycetidae</taxon>
        <taxon>Amphisphaeriales</taxon>
        <taxon>Apiosporaceae</taxon>
        <taxon>Neoarthrinium</taxon>
    </lineage>
</organism>
<keyword evidence="5 6" id="KW-0472">Membrane</keyword>
<feature type="compositionally biased region" description="Basic and acidic residues" evidence="7">
    <location>
        <begin position="160"/>
        <end position="178"/>
    </location>
</feature>
<feature type="transmembrane region" description="Helical" evidence="6">
    <location>
        <begin position="676"/>
        <end position="696"/>
    </location>
</feature>
<feature type="compositionally biased region" description="Basic and acidic residues" evidence="7">
    <location>
        <begin position="136"/>
        <end position="146"/>
    </location>
</feature>
<comment type="similarity">
    <text evidence="2 6">Belongs to the CTL (choline transporter-like) family.</text>
</comment>
<feature type="compositionally biased region" description="Basic and acidic residues" evidence="7">
    <location>
        <begin position="114"/>
        <end position="127"/>
    </location>
</feature>
<dbReference type="AlphaFoldDB" id="A0A9P9WSZ2"/>
<protein>
    <recommendedName>
        <fullName evidence="6">Protein PNS1</fullName>
    </recommendedName>
</protein>
<feature type="transmembrane region" description="Helical" evidence="6">
    <location>
        <begin position="345"/>
        <end position="366"/>
    </location>
</feature>
<feature type="region of interest" description="Disordered" evidence="7">
    <location>
        <begin position="1"/>
        <end position="68"/>
    </location>
</feature>
<sequence length="742" mass="81444">MFSEYASRFLAQSQSRLSNFGQPDGEPASRQPADPTSRFSRQPGRSTYQSRLGNPYQPSSSRFGFASRYNTAQDTAPLFHSALNEFQDEDEDDAREATDFRALQRSRRVFISSRMDESSASENDHSHASLGESGEQDSRVYEDRGRRPMGIKSSWNGESSFKDRTTRQKRQEEVKESGNPKTSRHNSDSSDGKMVDIGLESAVLDNDVPEDLLQETPTDLDPPAFQQFRHPKAGPDSRLMRDVIPEEDEPLDEPAADVPSVGSSSEMFENDQFFAWIYLIAMASLFATFVLVWLHTSTPSSKTPLGDTIYTTLHSSFYLLAVDTVVAVVVALVWMALLRSFVRPFVILIVAGSPIVLFAFSLYPFIASFQGSSSRLALQDTVMRWLSLIPAAAAIGMVWLINRSRYQLHKAIELLEFASRILAANPALVALGFGSLVFVVGWTWVWLGMFTRVFLSGYFSKSIAAFVIGAATWWIGAYFFLVYLWTLSVGSGVVRATTAGTVSNWYFHRNRQPPSPSNAVVSEALQHATNSTFGTICAATLLQLAVRLPLLILPARLARVVNLAAFSLIPAPIAILTNPLVLTYAAIHSLPLMESASRLTRMSFLNLDSTTTTLMPGALNRRHPNSNGLVPYGLAKLLLNATKMVMAAALGFAGWVMTARQLEGQRPDGVGFRGSAYAYVVGIVAGAIGFSILGSLESILVGILDAVVVCYGSERKLGSGRLGYCMEAAYLLGDNDEERNDV</sequence>
<evidence type="ECO:0000256" key="1">
    <source>
        <dbReference type="ARBA" id="ARBA00004141"/>
    </source>
</evidence>